<reference evidence="2 3" key="1">
    <citation type="submission" date="2019-04" db="EMBL/GenBank/DDBJ databases">
        <title>Draft genome of the big-headed turtle Platysternon megacephalum.</title>
        <authorList>
            <person name="Gong S."/>
        </authorList>
    </citation>
    <scope>NUCLEOTIDE SEQUENCE [LARGE SCALE GENOMIC DNA]</scope>
    <source>
        <strain evidence="2">DO16091913</strain>
        <tissue evidence="2">Muscle</tissue>
    </source>
</reference>
<feature type="compositionally biased region" description="Low complexity" evidence="1">
    <location>
        <begin position="61"/>
        <end position="73"/>
    </location>
</feature>
<proteinExistence type="predicted"/>
<dbReference type="OrthoDB" id="10496040at2759"/>
<dbReference type="EMBL" id="QXTE01000137">
    <property type="protein sequence ID" value="TFK04482.1"/>
    <property type="molecule type" value="Genomic_DNA"/>
</dbReference>
<evidence type="ECO:0000313" key="3">
    <source>
        <dbReference type="Proteomes" id="UP000297703"/>
    </source>
</evidence>
<feature type="region of interest" description="Disordered" evidence="1">
    <location>
        <begin position="1"/>
        <end position="96"/>
    </location>
</feature>
<feature type="compositionally biased region" description="Basic residues" evidence="1">
    <location>
        <begin position="44"/>
        <end position="54"/>
    </location>
</feature>
<name>A0A4D9E9K0_9SAUR</name>
<keyword evidence="3" id="KW-1185">Reference proteome</keyword>
<gene>
    <name evidence="2" type="ORF">DR999_PMT13033</name>
</gene>
<accession>A0A4D9E9K0</accession>
<dbReference type="Proteomes" id="UP000297703">
    <property type="component" value="Unassembled WGS sequence"/>
</dbReference>
<protein>
    <submittedName>
        <fullName evidence="2">Histone H3</fullName>
    </submittedName>
</protein>
<sequence length="96" mass="10088">MRYSGGSSSSSPSRKAAARPPGLSCARTSLPAPEPGLLREWSSRRRSGTGRHQKSGGIEPSSSSRCQSGRGSRAQVATADSSSSWAKPARLPQHPR</sequence>
<dbReference type="AlphaFoldDB" id="A0A4D9E9K0"/>
<comment type="caution">
    <text evidence="2">The sequence shown here is derived from an EMBL/GenBank/DDBJ whole genome shotgun (WGS) entry which is preliminary data.</text>
</comment>
<evidence type="ECO:0000313" key="2">
    <source>
        <dbReference type="EMBL" id="TFK04482.1"/>
    </source>
</evidence>
<organism evidence="2 3">
    <name type="scientific">Platysternon megacephalum</name>
    <name type="common">big-headed turtle</name>
    <dbReference type="NCBI Taxonomy" id="55544"/>
    <lineage>
        <taxon>Eukaryota</taxon>
        <taxon>Metazoa</taxon>
        <taxon>Chordata</taxon>
        <taxon>Craniata</taxon>
        <taxon>Vertebrata</taxon>
        <taxon>Euteleostomi</taxon>
        <taxon>Archelosauria</taxon>
        <taxon>Testudinata</taxon>
        <taxon>Testudines</taxon>
        <taxon>Cryptodira</taxon>
        <taxon>Durocryptodira</taxon>
        <taxon>Testudinoidea</taxon>
        <taxon>Platysternidae</taxon>
        <taxon>Platysternon</taxon>
    </lineage>
</organism>
<reference evidence="2 3" key="2">
    <citation type="submission" date="2019-04" db="EMBL/GenBank/DDBJ databases">
        <title>The genome sequence of big-headed turtle.</title>
        <authorList>
            <person name="Gong S."/>
        </authorList>
    </citation>
    <scope>NUCLEOTIDE SEQUENCE [LARGE SCALE GENOMIC DNA]</scope>
    <source>
        <strain evidence="2">DO16091913</strain>
        <tissue evidence="2">Muscle</tissue>
    </source>
</reference>
<evidence type="ECO:0000256" key="1">
    <source>
        <dbReference type="SAM" id="MobiDB-lite"/>
    </source>
</evidence>
<feature type="compositionally biased region" description="Low complexity" evidence="1">
    <location>
        <begin position="1"/>
        <end position="22"/>
    </location>
</feature>